<protein>
    <recommendedName>
        <fullName evidence="6">Tat pathway signal sequence protein</fullName>
    </recommendedName>
</protein>
<dbReference type="AlphaFoldDB" id="A0A384K7M0"/>
<keyword evidence="3" id="KW-1133">Transmembrane helix</keyword>
<dbReference type="Pfam" id="PF11807">
    <property type="entry name" value="UstYa"/>
    <property type="match status" value="1"/>
</dbReference>
<keyword evidence="3" id="KW-0812">Transmembrane</keyword>
<dbReference type="PANTHER" id="PTHR33365:SF12">
    <property type="entry name" value="TAT PATHWAY SIGNAL SEQUENCE"/>
    <property type="match status" value="1"/>
</dbReference>
<evidence type="ECO:0000313" key="5">
    <source>
        <dbReference type="Proteomes" id="UP000001798"/>
    </source>
</evidence>
<dbReference type="RefSeq" id="XP_024553849.1">
    <property type="nucleotide sequence ID" value="XM_024698032.1"/>
</dbReference>
<dbReference type="InterPro" id="IPR021765">
    <property type="entry name" value="UstYa-like"/>
</dbReference>
<name>A0A384K7M0_BOTFB</name>
<evidence type="ECO:0000256" key="3">
    <source>
        <dbReference type="SAM" id="Phobius"/>
    </source>
</evidence>
<dbReference type="OrthoDB" id="3687641at2759"/>
<evidence type="ECO:0000256" key="1">
    <source>
        <dbReference type="ARBA" id="ARBA00035112"/>
    </source>
</evidence>
<keyword evidence="5" id="KW-1185">Reference proteome</keyword>
<dbReference type="Proteomes" id="UP000001798">
    <property type="component" value="Chromosome 16"/>
</dbReference>
<dbReference type="KEGG" id="bfu:BCIN_16g02950"/>
<feature type="region of interest" description="Disordered" evidence="2">
    <location>
        <begin position="1"/>
        <end position="20"/>
    </location>
</feature>
<accession>A0A384K7M0</accession>
<sequence length="300" mass="34196">MSERRSTQSEDEPAWNPKDVEESLLHEEINGPEKGAKNFHHSYLGCNAAYLIISFFLGALLTFIILSLALSRKRFDSKSNDIQWIQNTKLRDLVSAPKSNVRFDGTFDRSSPYKGPPSPEVDALWDEITMLGAMSISEDVFQHLNASKYAVKLPSSLGGGRLALFETIHQIHCVQSLWNAAYPEYYTEQTKFKNSHPEMWYGHLDHCADVLRQKLMCDADTGIVTYNWLKGKVNPNPNFNVQHQCRNFDAILEYARDNQVDKDGTDRIDVDLLKPENGHIMEFEGEPPFDPDAVPSMRQE</sequence>
<keyword evidence="3" id="KW-0472">Membrane</keyword>
<dbReference type="GO" id="GO:0043386">
    <property type="term" value="P:mycotoxin biosynthetic process"/>
    <property type="evidence" value="ECO:0007669"/>
    <property type="project" value="InterPro"/>
</dbReference>
<dbReference type="PANTHER" id="PTHR33365">
    <property type="entry name" value="YALI0B05434P"/>
    <property type="match status" value="1"/>
</dbReference>
<gene>
    <name evidence="4" type="ORF">BCIN_16g02950</name>
</gene>
<dbReference type="EMBL" id="CP009820">
    <property type="protein sequence ID" value="ATZ58537.1"/>
    <property type="molecule type" value="Genomic_DNA"/>
</dbReference>
<dbReference type="VEuPathDB" id="FungiDB:Bcin16g02950"/>
<evidence type="ECO:0000256" key="2">
    <source>
        <dbReference type="SAM" id="MobiDB-lite"/>
    </source>
</evidence>
<dbReference type="GeneID" id="5432394"/>
<reference evidence="4 5" key="3">
    <citation type="journal article" date="2017" name="Mol. Plant Pathol.">
        <title>A gapless genome sequence of the fungus Botrytis cinerea.</title>
        <authorList>
            <person name="Van Kan J.A."/>
            <person name="Stassen J.H."/>
            <person name="Mosbach A."/>
            <person name="Van Der Lee T.A."/>
            <person name="Faino L."/>
            <person name="Farmer A.D."/>
            <person name="Papasotiriou D.G."/>
            <person name="Zhou S."/>
            <person name="Seidl M.F."/>
            <person name="Cottam E."/>
            <person name="Edel D."/>
            <person name="Hahn M."/>
            <person name="Schwartz D.C."/>
            <person name="Dietrich R.A."/>
            <person name="Widdison S."/>
            <person name="Scalliet G."/>
        </authorList>
    </citation>
    <scope>NUCLEOTIDE SEQUENCE [LARGE SCALE GENOMIC DNA]</scope>
    <source>
        <strain evidence="4 5">B05.10</strain>
    </source>
</reference>
<comment type="similarity">
    <text evidence="1">Belongs to the ustYa family.</text>
</comment>
<feature type="transmembrane region" description="Helical" evidence="3">
    <location>
        <begin position="48"/>
        <end position="70"/>
    </location>
</feature>
<reference evidence="4 5" key="2">
    <citation type="journal article" date="2012" name="Eukaryot. Cell">
        <title>Genome update of Botrytis cinerea strains B05.10 and T4.</title>
        <authorList>
            <person name="Staats M."/>
            <person name="van Kan J.A."/>
        </authorList>
    </citation>
    <scope>NUCLEOTIDE SEQUENCE [LARGE SCALE GENOMIC DNA]</scope>
    <source>
        <strain evidence="4 5">B05.10</strain>
    </source>
</reference>
<organism evidence="4 5">
    <name type="scientific">Botryotinia fuckeliana (strain B05.10)</name>
    <name type="common">Noble rot fungus</name>
    <name type="synonym">Botrytis cinerea</name>
    <dbReference type="NCBI Taxonomy" id="332648"/>
    <lineage>
        <taxon>Eukaryota</taxon>
        <taxon>Fungi</taxon>
        <taxon>Dikarya</taxon>
        <taxon>Ascomycota</taxon>
        <taxon>Pezizomycotina</taxon>
        <taxon>Leotiomycetes</taxon>
        <taxon>Helotiales</taxon>
        <taxon>Sclerotiniaceae</taxon>
        <taxon>Botrytis</taxon>
    </lineage>
</organism>
<evidence type="ECO:0000313" key="4">
    <source>
        <dbReference type="EMBL" id="ATZ58537.1"/>
    </source>
</evidence>
<evidence type="ECO:0008006" key="6">
    <source>
        <dbReference type="Google" id="ProtNLM"/>
    </source>
</evidence>
<proteinExistence type="inferred from homology"/>
<reference evidence="4 5" key="1">
    <citation type="journal article" date="2011" name="PLoS Genet.">
        <title>Genomic analysis of the necrotrophic fungal pathogens Sclerotinia sclerotiorum and Botrytis cinerea.</title>
        <authorList>
            <person name="Amselem J."/>
            <person name="Cuomo C.A."/>
            <person name="van Kan J.A."/>
            <person name="Viaud M."/>
            <person name="Benito E.P."/>
            <person name="Couloux A."/>
            <person name="Coutinho P.M."/>
            <person name="de Vries R.P."/>
            <person name="Dyer P.S."/>
            <person name="Fillinger S."/>
            <person name="Fournier E."/>
            <person name="Gout L."/>
            <person name="Hahn M."/>
            <person name="Kohn L."/>
            <person name="Lapalu N."/>
            <person name="Plummer K.M."/>
            <person name="Pradier J.M."/>
            <person name="Quevillon E."/>
            <person name="Sharon A."/>
            <person name="Simon A."/>
            <person name="ten Have A."/>
            <person name="Tudzynski B."/>
            <person name="Tudzynski P."/>
            <person name="Wincker P."/>
            <person name="Andrew M."/>
            <person name="Anthouard V."/>
            <person name="Beever R.E."/>
            <person name="Beffa R."/>
            <person name="Benoit I."/>
            <person name="Bouzid O."/>
            <person name="Brault B."/>
            <person name="Chen Z."/>
            <person name="Choquer M."/>
            <person name="Collemare J."/>
            <person name="Cotton P."/>
            <person name="Danchin E.G."/>
            <person name="Da Silva C."/>
            <person name="Gautier A."/>
            <person name="Giraud C."/>
            <person name="Giraud T."/>
            <person name="Gonzalez C."/>
            <person name="Grossetete S."/>
            <person name="Guldener U."/>
            <person name="Henrissat B."/>
            <person name="Howlett B.J."/>
            <person name="Kodira C."/>
            <person name="Kretschmer M."/>
            <person name="Lappartient A."/>
            <person name="Leroch M."/>
            <person name="Levis C."/>
            <person name="Mauceli E."/>
            <person name="Neuveglise C."/>
            <person name="Oeser B."/>
            <person name="Pearson M."/>
            <person name="Poulain J."/>
            <person name="Poussereau N."/>
            <person name="Quesneville H."/>
            <person name="Rascle C."/>
            <person name="Schumacher J."/>
            <person name="Segurens B."/>
            <person name="Sexton A."/>
            <person name="Silva E."/>
            <person name="Sirven C."/>
            <person name="Soanes D.M."/>
            <person name="Talbot N.J."/>
            <person name="Templeton M."/>
            <person name="Yandava C."/>
            <person name="Yarden O."/>
            <person name="Zeng Q."/>
            <person name="Rollins J.A."/>
            <person name="Lebrun M.H."/>
            <person name="Dickman M."/>
        </authorList>
    </citation>
    <scope>NUCLEOTIDE SEQUENCE [LARGE SCALE GENOMIC DNA]</scope>
    <source>
        <strain evidence="4 5">B05.10</strain>
    </source>
</reference>